<comment type="similarity">
    <text evidence="4">In the N-terminal section; belongs to the acetate CoA ligase alpha subunit family.</text>
</comment>
<dbReference type="Gene3D" id="3.40.50.261">
    <property type="entry name" value="Succinyl-CoA synthetase domains"/>
    <property type="match status" value="2"/>
</dbReference>
<name>A0A411YL92_9ACTN</name>
<keyword evidence="1" id="KW-0436">Ligase</keyword>
<evidence type="ECO:0000313" key="7">
    <source>
        <dbReference type="EMBL" id="QBI21953.1"/>
    </source>
</evidence>
<evidence type="ECO:0000256" key="4">
    <source>
        <dbReference type="ARBA" id="ARBA00060888"/>
    </source>
</evidence>
<dbReference type="GO" id="GO:0005524">
    <property type="term" value="F:ATP binding"/>
    <property type="evidence" value="ECO:0007669"/>
    <property type="project" value="UniProtKB-KW"/>
</dbReference>
<dbReference type="InterPro" id="IPR051538">
    <property type="entry name" value="Acyl-CoA_Synth/Transferase"/>
</dbReference>
<dbReference type="InterPro" id="IPR043938">
    <property type="entry name" value="Ligase_CoA_dom"/>
</dbReference>
<feature type="compositionally biased region" description="Basic and acidic residues" evidence="5">
    <location>
        <begin position="477"/>
        <end position="495"/>
    </location>
</feature>
<dbReference type="EMBL" id="CP036402">
    <property type="protein sequence ID" value="QBI21953.1"/>
    <property type="molecule type" value="Genomic_DNA"/>
</dbReference>
<evidence type="ECO:0000256" key="1">
    <source>
        <dbReference type="ARBA" id="ARBA00022598"/>
    </source>
</evidence>
<dbReference type="PANTHER" id="PTHR43334:SF1">
    <property type="entry name" value="3-HYDROXYPROPIONATE--COA LIGASE [ADP-FORMING]"/>
    <property type="match status" value="1"/>
</dbReference>
<dbReference type="InterPro" id="IPR003781">
    <property type="entry name" value="CoA-bd"/>
</dbReference>
<proteinExistence type="inferred from homology"/>
<organism evidence="7 8">
    <name type="scientific">Egibacter rhizosphaerae</name>
    <dbReference type="NCBI Taxonomy" id="1670831"/>
    <lineage>
        <taxon>Bacteria</taxon>
        <taxon>Bacillati</taxon>
        <taxon>Actinomycetota</taxon>
        <taxon>Nitriliruptoria</taxon>
        <taxon>Egibacterales</taxon>
        <taxon>Egibacteraceae</taxon>
        <taxon>Egibacter</taxon>
    </lineage>
</organism>
<dbReference type="Gene3D" id="3.30.1490.20">
    <property type="entry name" value="ATP-grasp fold, A domain"/>
    <property type="match status" value="1"/>
</dbReference>
<feature type="region of interest" description="Disordered" evidence="5">
    <location>
        <begin position="471"/>
        <end position="495"/>
    </location>
</feature>
<evidence type="ECO:0000256" key="5">
    <source>
        <dbReference type="SAM" id="MobiDB-lite"/>
    </source>
</evidence>
<keyword evidence="2" id="KW-0547">Nucleotide-binding</keyword>
<gene>
    <name evidence="7" type="ORF">ER308_07520</name>
</gene>
<dbReference type="InterPro" id="IPR036291">
    <property type="entry name" value="NAD(P)-bd_dom_sf"/>
</dbReference>
<dbReference type="SUPFAM" id="SSF56059">
    <property type="entry name" value="Glutathione synthetase ATP-binding domain-like"/>
    <property type="match status" value="1"/>
</dbReference>
<protein>
    <recommendedName>
        <fullName evidence="6">CoA-binding domain-containing protein</fullName>
    </recommendedName>
</protein>
<dbReference type="Proteomes" id="UP000291469">
    <property type="component" value="Chromosome"/>
</dbReference>
<evidence type="ECO:0000256" key="2">
    <source>
        <dbReference type="ARBA" id="ARBA00022741"/>
    </source>
</evidence>
<dbReference type="Gene3D" id="3.40.50.720">
    <property type="entry name" value="NAD(P)-binding Rossmann-like Domain"/>
    <property type="match status" value="1"/>
</dbReference>
<reference evidence="7 8" key="1">
    <citation type="submission" date="2019-01" db="EMBL/GenBank/DDBJ databases">
        <title>Egibacter rhizosphaerae EGI 80759T.</title>
        <authorList>
            <person name="Chen D.-D."/>
            <person name="Tian Y."/>
            <person name="Jiao J.-Y."/>
            <person name="Zhang X.-T."/>
            <person name="Zhang Y.-G."/>
            <person name="Zhang Y."/>
            <person name="Xiao M."/>
            <person name="Shu W.-S."/>
            <person name="Li W.-J."/>
        </authorList>
    </citation>
    <scope>NUCLEOTIDE SEQUENCE [LARGE SCALE GENOMIC DNA]</scope>
    <source>
        <strain evidence="7 8">EGI 80759</strain>
    </source>
</reference>
<dbReference type="OrthoDB" id="190266at2"/>
<dbReference type="InterPro" id="IPR032875">
    <property type="entry name" value="Succ_CoA_lig_flav_dom"/>
</dbReference>
<feature type="domain" description="CoA-binding" evidence="6">
    <location>
        <begin position="8"/>
        <end position="103"/>
    </location>
</feature>
<dbReference type="Pfam" id="PF13549">
    <property type="entry name" value="ATP-grasp_5"/>
    <property type="match status" value="1"/>
</dbReference>
<evidence type="ECO:0000313" key="8">
    <source>
        <dbReference type="Proteomes" id="UP000291469"/>
    </source>
</evidence>
<sequence>MADPVAALLDPRSVAVVGASTNPLKRGYQAIRTLLSDGFPGSIYPVNPRETEVLGLPAYPSVTSIDGSVDLALIVTPASAVAGLLRECGRKGVGAAVVIAVGFGETGEDGAALEAEIRGVAAGEGIGLIGPNTNGVFNLPARLNLVGASDVPQGRLALLCQSGNMALSLFTEVAHETSLGFSTYVGIGNEAGLRYHELLDYLRDDPDTGAVLTYAEGFRDGRALLRSAANLAGHKPIVCYKAGRSEAAQRSALSHTGAVAGSHAVAEAVLRQAGIVVVERSDELVPVAETLLQQPALPSPRVGVLTDGGGHGTVAADALAAHGLELPALTASTRERLAEVLPDAASTRNPVDVAGATDRDPRVFEPCLEALLDDPSIDGMLCVGLLGGYGIRFSDELAEAEEQAAARMAEMAANAGKPLVVQSAYAPAHPPAHDLLRGSGVPVHGSIETAARCVAALEERGRFRATAEMRSGFAHRSRGERTDRADRAGGERRALTEPEGRALLEAHGLPVGPWTLATDPDVAADAVTALGGPAALKIVSPDVVHKSDAGGVLLDVGNAEDAAAGFERVVGAVTAAQPDASVDGVLVTPMAPRGVELIVGVTTDPSFGPLLAVGAGGTAVEVLRDTAFRAVPVTPTECDEMLAELAVAPLLDGHRGAAPVDRAALRALLTGVSRLVAAEPGIAELDLNPVIAHPDGLAVVDVRVVVDTRIGLATPGRRVESIAMNPEHAGR</sequence>
<keyword evidence="3" id="KW-0067">ATP-binding</keyword>
<dbReference type="PANTHER" id="PTHR43334">
    <property type="entry name" value="ACETATE--COA LIGASE [ADP-FORMING]"/>
    <property type="match status" value="1"/>
</dbReference>
<evidence type="ECO:0000259" key="6">
    <source>
        <dbReference type="SMART" id="SM00881"/>
    </source>
</evidence>
<keyword evidence="8" id="KW-1185">Reference proteome</keyword>
<dbReference type="SMART" id="SM00881">
    <property type="entry name" value="CoA_binding"/>
    <property type="match status" value="1"/>
</dbReference>
<dbReference type="FunFam" id="3.30.1490.20:FF:000020">
    <property type="entry name" value="Protein lysine acetyltransferase"/>
    <property type="match status" value="1"/>
</dbReference>
<dbReference type="KEGG" id="erz:ER308_07520"/>
<dbReference type="InterPro" id="IPR016102">
    <property type="entry name" value="Succinyl-CoA_synth-like"/>
</dbReference>
<dbReference type="Pfam" id="PF19045">
    <property type="entry name" value="Ligase_CoA_2"/>
    <property type="match status" value="1"/>
</dbReference>
<dbReference type="SUPFAM" id="SSF51735">
    <property type="entry name" value="NAD(P)-binding Rossmann-fold domains"/>
    <property type="match status" value="1"/>
</dbReference>
<dbReference type="AlphaFoldDB" id="A0A411YL92"/>
<evidence type="ECO:0000256" key="3">
    <source>
        <dbReference type="ARBA" id="ARBA00022840"/>
    </source>
</evidence>
<dbReference type="SUPFAM" id="SSF52210">
    <property type="entry name" value="Succinyl-CoA synthetase domains"/>
    <property type="match status" value="2"/>
</dbReference>
<dbReference type="Pfam" id="PF13607">
    <property type="entry name" value="Succ_CoA_lig"/>
    <property type="match status" value="1"/>
</dbReference>
<dbReference type="InterPro" id="IPR013815">
    <property type="entry name" value="ATP_grasp_subdomain_1"/>
</dbReference>
<dbReference type="GO" id="GO:0043758">
    <property type="term" value="F:acetate-CoA ligase (ADP-forming) activity"/>
    <property type="evidence" value="ECO:0007669"/>
    <property type="project" value="InterPro"/>
</dbReference>
<dbReference type="Pfam" id="PF13380">
    <property type="entry name" value="CoA_binding_2"/>
    <property type="match status" value="1"/>
</dbReference>
<dbReference type="Gene3D" id="3.30.470.20">
    <property type="entry name" value="ATP-grasp fold, B domain"/>
    <property type="match status" value="1"/>
</dbReference>
<accession>A0A411YL92</accession>